<dbReference type="AlphaFoldDB" id="A0A9P5ZA31"/>
<protein>
    <submittedName>
        <fullName evidence="2">Kinase-like protein</fullName>
    </submittedName>
</protein>
<keyword evidence="3" id="KW-1185">Reference proteome</keyword>
<dbReference type="PROSITE" id="PS00108">
    <property type="entry name" value="PROTEIN_KINASE_ST"/>
    <property type="match status" value="1"/>
</dbReference>
<dbReference type="PROSITE" id="PS50011">
    <property type="entry name" value="PROTEIN_KINASE_DOM"/>
    <property type="match status" value="1"/>
</dbReference>
<dbReference type="OrthoDB" id="6718656at2759"/>
<dbReference type="InterPro" id="IPR051681">
    <property type="entry name" value="Ser/Thr_Kinases-Pseudokinases"/>
</dbReference>
<evidence type="ECO:0000313" key="2">
    <source>
        <dbReference type="EMBL" id="KAF9483626.1"/>
    </source>
</evidence>
<dbReference type="GO" id="GO:0004674">
    <property type="term" value="F:protein serine/threonine kinase activity"/>
    <property type="evidence" value="ECO:0007669"/>
    <property type="project" value="TreeGrafter"/>
</dbReference>
<dbReference type="GO" id="GO:0005524">
    <property type="term" value="F:ATP binding"/>
    <property type="evidence" value="ECO:0007669"/>
    <property type="project" value="InterPro"/>
</dbReference>
<comment type="caution">
    <text evidence="2">The sequence shown here is derived from an EMBL/GenBank/DDBJ whole genome shotgun (WGS) entry which is preliminary data.</text>
</comment>
<dbReference type="Gene3D" id="1.10.510.10">
    <property type="entry name" value="Transferase(Phosphotransferase) domain 1"/>
    <property type="match status" value="1"/>
</dbReference>
<dbReference type="InterPro" id="IPR008271">
    <property type="entry name" value="Ser/Thr_kinase_AS"/>
</dbReference>
<accession>A0A9P5ZA31</accession>
<dbReference type="SMART" id="SM00220">
    <property type="entry name" value="S_TKc"/>
    <property type="match status" value="1"/>
</dbReference>
<dbReference type="SUPFAM" id="SSF56112">
    <property type="entry name" value="Protein kinase-like (PK-like)"/>
    <property type="match status" value="1"/>
</dbReference>
<dbReference type="Pfam" id="PF07714">
    <property type="entry name" value="PK_Tyr_Ser-Thr"/>
    <property type="match status" value="1"/>
</dbReference>
<sequence>MASSASHYFPHFMWELWLSKGPLLSARSPRLHIYDVCTNELTEAYQAPSDPPSIFEDLNIGYLTRETLEKLSEAEALFTKLEHEAHETLKDLLGRTIWGEERGAFQKSRKGSATTNSIPFTRRATETLRKYFLFLRFRNSEGYQKIVESLKEGYQTNLKLHRKVDFPEFRPIIVQHRLRYIIQGFIGFLSHSTTRVDIKERNRESSGILDQPLDAFRGQMETYCWRLIDSEVCIGIATDDQEFILSDKCYGTLDEGLKENPECCDLFFPVAPTLALYILGTSCDTSGAPSLLDQPNVHSSIWLDIGLESAVDVHLRNACILQTHHSFLYFVSLRPVALSISSYDEFRWSEEHLDYSRLKQRCRQKFLQETVVKTLVVKGTIKVVDLTDDVVIIGDSAVAHGAFSDVWMGSWEDPMDRKTKKVALKFLRQVMVHNREKLLKRLEAEVIAWHGLSHKNVSQFFGIVQNPTSFAMVSQWCANGTICAYLNRNPEADRLKLLVQVASGIAYLHTVRPAIVHGDLKGGNVLIDDTGKPVITDFGLSKVIEEVTMDADAPLNLHARATSFFAGSTRWMAPELVMALVLDDGRPPVITTYSDVYAFASICLEVASGQLPYANRTNDHAVTVDIMRGIRPKRHETCLLHLDAEGERAFWDILGQCWSEEPTMRPGMPAVMMLLDVLSASSHCRVRMRRESS</sequence>
<dbReference type="PANTHER" id="PTHR44329:SF261">
    <property type="entry name" value="ZINC FINGER CONTAINING PROTEIN KINASE-RELATED"/>
    <property type="match status" value="1"/>
</dbReference>
<reference evidence="2" key="1">
    <citation type="submission" date="2020-11" db="EMBL/GenBank/DDBJ databases">
        <authorList>
            <consortium name="DOE Joint Genome Institute"/>
            <person name="Ahrendt S."/>
            <person name="Riley R."/>
            <person name="Andreopoulos W."/>
            <person name="Labutti K."/>
            <person name="Pangilinan J."/>
            <person name="Ruiz-Duenas F.J."/>
            <person name="Barrasa J.M."/>
            <person name="Sanchez-Garcia M."/>
            <person name="Camarero S."/>
            <person name="Miyauchi S."/>
            <person name="Serrano A."/>
            <person name="Linde D."/>
            <person name="Babiker R."/>
            <person name="Drula E."/>
            <person name="Ayuso-Fernandez I."/>
            <person name="Pacheco R."/>
            <person name="Padilla G."/>
            <person name="Ferreira P."/>
            <person name="Barriuso J."/>
            <person name="Kellner H."/>
            <person name="Castanera R."/>
            <person name="Alfaro M."/>
            <person name="Ramirez L."/>
            <person name="Pisabarro A.G."/>
            <person name="Kuo A."/>
            <person name="Tritt A."/>
            <person name="Lipzen A."/>
            <person name="He G."/>
            <person name="Yan M."/>
            <person name="Ng V."/>
            <person name="Cullen D."/>
            <person name="Martin F."/>
            <person name="Rosso M.-N."/>
            <person name="Henrissat B."/>
            <person name="Hibbett D."/>
            <person name="Martinez A.T."/>
            <person name="Grigoriev I.V."/>
        </authorList>
    </citation>
    <scope>NUCLEOTIDE SEQUENCE</scope>
    <source>
        <strain evidence="2">CIRM-BRFM 674</strain>
    </source>
</reference>
<feature type="domain" description="Protein kinase" evidence="1">
    <location>
        <begin position="392"/>
        <end position="678"/>
    </location>
</feature>
<dbReference type="InterPro" id="IPR011009">
    <property type="entry name" value="Kinase-like_dom_sf"/>
</dbReference>
<evidence type="ECO:0000259" key="1">
    <source>
        <dbReference type="PROSITE" id="PS50011"/>
    </source>
</evidence>
<name>A0A9P5ZA31_9AGAR</name>
<dbReference type="InterPro" id="IPR000719">
    <property type="entry name" value="Prot_kinase_dom"/>
</dbReference>
<dbReference type="Proteomes" id="UP000807469">
    <property type="component" value="Unassembled WGS sequence"/>
</dbReference>
<organism evidence="2 3">
    <name type="scientific">Pholiota conissans</name>
    <dbReference type="NCBI Taxonomy" id="109636"/>
    <lineage>
        <taxon>Eukaryota</taxon>
        <taxon>Fungi</taxon>
        <taxon>Dikarya</taxon>
        <taxon>Basidiomycota</taxon>
        <taxon>Agaricomycotina</taxon>
        <taxon>Agaricomycetes</taxon>
        <taxon>Agaricomycetidae</taxon>
        <taxon>Agaricales</taxon>
        <taxon>Agaricineae</taxon>
        <taxon>Strophariaceae</taxon>
        <taxon>Pholiota</taxon>
    </lineage>
</organism>
<dbReference type="InterPro" id="IPR001245">
    <property type="entry name" value="Ser-Thr/Tyr_kinase_cat_dom"/>
</dbReference>
<evidence type="ECO:0000313" key="3">
    <source>
        <dbReference type="Proteomes" id="UP000807469"/>
    </source>
</evidence>
<keyword evidence="2" id="KW-0808">Transferase</keyword>
<keyword evidence="2" id="KW-0418">Kinase</keyword>
<gene>
    <name evidence="2" type="ORF">BDN70DRAFT_873467</name>
</gene>
<proteinExistence type="predicted"/>
<dbReference type="PANTHER" id="PTHR44329">
    <property type="entry name" value="SERINE/THREONINE-PROTEIN KINASE TNNI3K-RELATED"/>
    <property type="match status" value="1"/>
</dbReference>
<dbReference type="EMBL" id="MU155151">
    <property type="protein sequence ID" value="KAF9483626.1"/>
    <property type="molecule type" value="Genomic_DNA"/>
</dbReference>